<comment type="caution">
    <text evidence="8">The sequence shown here is derived from an EMBL/GenBank/DDBJ whole genome shotgun (WGS) entry which is preliminary data.</text>
</comment>
<dbReference type="InterPro" id="IPR018258">
    <property type="entry name" value="Ribosomal_bL21_CS"/>
</dbReference>
<keyword evidence="3 7" id="KW-0694">RNA-binding</keyword>
<dbReference type="NCBIfam" id="TIGR00061">
    <property type="entry name" value="L21"/>
    <property type="match status" value="1"/>
</dbReference>
<dbReference type="GO" id="GO:0005840">
    <property type="term" value="C:ribosome"/>
    <property type="evidence" value="ECO:0007669"/>
    <property type="project" value="UniProtKB-KW"/>
</dbReference>
<dbReference type="PANTHER" id="PTHR21349">
    <property type="entry name" value="50S RIBOSOMAL PROTEIN L21"/>
    <property type="match status" value="1"/>
</dbReference>
<evidence type="ECO:0000256" key="6">
    <source>
        <dbReference type="ARBA" id="ARBA00035483"/>
    </source>
</evidence>
<comment type="similarity">
    <text evidence="1 7">Belongs to the bacterial ribosomal protein bL21 family.</text>
</comment>
<dbReference type="STRING" id="1798331.A2W57_02005"/>
<organism evidence="8 9">
    <name type="scientific">Candidatus Giovannonibacteria bacterium RIFCSPHIGHO2_02_43_16</name>
    <dbReference type="NCBI Taxonomy" id="1798331"/>
    <lineage>
        <taxon>Bacteria</taxon>
        <taxon>Candidatus Giovannoniibacteriota</taxon>
    </lineage>
</organism>
<dbReference type="GO" id="GO:0019843">
    <property type="term" value="F:rRNA binding"/>
    <property type="evidence" value="ECO:0007669"/>
    <property type="project" value="UniProtKB-KW"/>
</dbReference>
<name>A0A1F5WCE1_9BACT</name>
<dbReference type="EMBL" id="MFHJ01000045">
    <property type="protein sequence ID" value="OGF73389.1"/>
    <property type="molecule type" value="Genomic_DNA"/>
</dbReference>
<evidence type="ECO:0000256" key="2">
    <source>
        <dbReference type="ARBA" id="ARBA00022730"/>
    </source>
</evidence>
<dbReference type="GO" id="GO:0003735">
    <property type="term" value="F:structural constituent of ribosome"/>
    <property type="evidence" value="ECO:0007669"/>
    <property type="project" value="InterPro"/>
</dbReference>
<gene>
    <name evidence="8" type="ORF">A2W57_02005</name>
</gene>
<sequence length="96" mass="10878">TGGKQYLVREGEKLRVEKLPLDNSALIAFNEVLAVGDENGIEAGAPILSNFKVEAERIGEGRFKKVIVARYHSKTRYRKTKGHKQHFTEILIKEIK</sequence>
<evidence type="ECO:0000256" key="5">
    <source>
        <dbReference type="ARBA" id="ARBA00023274"/>
    </source>
</evidence>
<dbReference type="SUPFAM" id="SSF141091">
    <property type="entry name" value="L21p-like"/>
    <property type="match status" value="1"/>
</dbReference>
<proteinExistence type="inferred from homology"/>
<dbReference type="GO" id="GO:0006412">
    <property type="term" value="P:translation"/>
    <property type="evidence" value="ECO:0007669"/>
    <property type="project" value="InterPro"/>
</dbReference>
<keyword evidence="2 7" id="KW-0699">rRNA-binding</keyword>
<evidence type="ECO:0000256" key="1">
    <source>
        <dbReference type="ARBA" id="ARBA00008563"/>
    </source>
</evidence>
<dbReference type="AlphaFoldDB" id="A0A1F5WCE1"/>
<evidence type="ECO:0000256" key="3">
    <source>
        <dbReference type="ARBA" id="ARBA00022884"/>
    </source>
</evidence>
<keyword evidence="5 7" id="KW-0687">Ribonucleoprotein</keyword>
<dbReference type="PROSITE" id="PS01169">
    <property type="entry name" value="RIBOSOMAL_L21"/>
    <property type="match status" value="1"/>
</dbReference>
<reference evidence="8 9" key="1">
    <citation type="journal article" date="2016" name="Nat. Commun.">
        <title>Thousands of microbial genomes shed light on interconnected biogeochemical processes in an aquifer system.</title>
        <authorList>
            <person name="Anantharaman K."/>
            <person name="Brown C.T."/>
            <person name="Hug L.A."/>
            <person name="Sharon I."/>
            <person name="Castelle C.J."/>
            <person name="Probst A.J."/>
            <person name="Thomas B.C."/>
            <person name="Singh A."/>
            <person name="Wilkins M.J."/>
            <person name="Karaoz U."/>
            <person name="Brodie E.L."/>
            <person name="Williams K.H."/>
            <person name="Hubbard S.S."/>
            <person name="Banfield J.F."/>
        </authorList>
    </citation>
    <scope>NUCLEOTIDE SEQUENCE [LARGE SCALE GENOMIC DNA]</scope>
</reference>
<dbReference type="GO" id="GO:0005737">
    <property type="term" value="C:cytoplasm"/>
    <property type="evidence" value="ECO:0007669"/>
    <property type="project" value="UniProtKB-ARBA"/>
</dbReference>
<dbReference type="InterPro" id="IPR001787">
    <property type="entry name" value="Ribosomal_bL21"/>
</dbReference>
<dbReference type="PANTHER" id="PTHR21349:SF0">
    <property type="entry name" value="LARGE RIBOSOMAL SUBUNIT PROTEIN BL21M"/>
    <property type="match status" value="1"/>
</dbReference>
<feature type="non-terminal residue" evidence="8">
    <location>
        <position position="1"/>
    </location>
</feature>
<comment type="function">
    <text evidence="7">This protein binds to 23S rRNA in the presence of protein L20.</text>
</comment>
<dbReference type="Proteomes" id="UP000178276">
    <property type="component" value="Unassembled WGS sequence"/>
</dbReference>
<evidence type="ECO:0000256" key="7">
    <source>
        <dbReference type="RuleBase" id="RU000562"/>
    </source>
</evidence>
<protein>
    <recommendedName>
        <fullName evidence="6 7">50S ribosomal protein L21</fullName>
    </recommendedName>
</protein>
<evidence type="ECO:0000256" key="4">
    <source>
        <dbReference type="ARBA" id="ARBA00022980"/>
    </source>
</evidence>
<dbReference type="GO" id="GO:1990904">
    <property type="term" value="C:ribonucleoprotein complex"/>
    <property type="evidence" value="ECO:0007669"/>
    <property type="project" value="UniProtKB-KW"/>
</dbReference>
<keyword evidence="4 7" id="KW-0689">Ribosomal protein</keyword>
<accession>A0A1F5WCE1</accession>
<dbReference type="InterPro" id="IPR028909">
    <property type="entry name" value="bL21-like"/>
</dbReference>
<dbReference type="InterPro" id="IPR036164">
    <property type="entry name" value="bL21-like_sf"/>
</dbReference>
<evidence type="ECO:0000313" key="8">
    <source>
        <dbReference type="EMBL" id="OGF73389.1"/>
    </source>
</evidence>
<dbReference type="Pfam" id="PF00829">
    <property type="entry name" value="Ribosomal_L21p"/>
    <property type="match status" value="1"/>
</dbReference>
<evidence type="ECO:0000313" key="9">
    <source>
        <dbReference type="Proteomes" id="UP000178276"/>
    </source>
</evidence>